<dbReference type="InterPro" id="IPR015864">
    <property type="entry name" value="FAD_synthase"/>
</dbReference>
<dbReference type="InterPro" id="IPR015865">
    <property type="entry name" value="Riboflavin_kinase_bac/euk"/>
</dbReference>
<evidence type="ECO:0000256" key="1">
    <source>
        <dbReference type="ARBA" id="ARBA00004726"/>
    </source>
</evidence>
<dbReference type="Pfam" id="PF06574">
    <property type="entry name" value="FAD_syn"/>
    <property type="match status" value="1"/>
</dbReference>
<keyword evidence="5 14" id="KW-0808">Transferase</keyword>
<dbReference type="Pfam" id="PF01687">
    <property type="entry name" value="Flavokinase"/>
    <property type="match status" value="1"/>
</dbReference>
<evidence type="ECO:0000256" key="13">
    <source>
        <dbReference type="ARBA" id="ARBA00049494"/>
    </source>
</evidence>
<protein>
    <recommendedName>
        <fullName evidence="14">Riboflavin biosynthesis protein</fullName>
    </recommendedName>
    <domain>
        <recommendedName>
            <fullName evidence="14">Riboflavin kinase</fullName>
            <ecNumber evidence="14">2.7.1.26</ecNumber>
        </recommendedName>
        <alternativeName>
            <fullName evidence="14">Flavokinase</fullName>
        </alternativeName>
    </domain>
    <domain>
        <recommendedName>
            <fullName evidence="14">FMN adenylyltransferase</fullName>
            <ecNumber evidence="14">2.7.7.2</ecNumber>
        </recommendedName>
        <alternativeName>
            <fullName evidence="14">FAD pyrophosphorylase</fullName>
        </alternativeName>
        <alternativeName>
            <fullName evidence="14">FAD synthase</fullName>
        </alternativeName>
    </domain>
</protein>
<organism evidence="16 17">
    <name type="scientific">Staphylococcus auricularis</name>
    <dbReference type="NCBI Taxonomy" id="29379"/>
    <lineage>
        <taxon>Bacteria</taxon>
        <taxon>Bacillati</taxon>
        <taxon>Bacillota</taxon>
        <taxon>Bacilli</taxon>
        <taxon>Bacillales</taxon>
        <taxon>Staphylococcaceae</taxon>
        <taxon>Staphylococcus</taxon>
    </lineage>
</organism>
<dbReference type="Proteomes" id="UP000242694">
    <property type="component" value="Unassembled WGS sequence"/>
</dbReference>
<keyword evidence="8 14" id="KW-0418">Kinase</keyword>
<comment type="pathway">
    <text evidence="1 14">Cofactor biosynthesis; FAD biosynthesis; FAD from FMN: step 1/1.</text>
</comment>
<evidence type="ECO:0000256" key="8">
    <source>
        <dbReference type="ARBA" id="ARBA00022777"/>
    </source>
</evidence>
<proteinExistence type="inferred from homology"/>
<dbReference type="Gene3D" id="2.40.30.30">
    <property type="entry name" value="Riboflavin kinase-like"/>
    <property type="match status" value="1"/>
</dbReference>
<gene>
    <name evidence="16" type="ORF">BU607_00310</name>
</gene>
<keyword evidence="11" id="KW-0511">Multifunctional enzyme</keyword>
<reference evidence="16 17" key="1">
    <citation type="journal article" date="2016" name="Front. Microbiol.">
        <title>Comprehensive Phylogenetic Analysis of Bovine Non-aureus Staphylococci Species Based on Whole-Genome Sequencing.</title>
        <authorList>
            <person name="Naushad S."/>
            <person name="Barkema H.W."/>
            <person name="Luby C."/>
            <person name="Condas L.A."/>
            <person name="Nobrega D.B."/>
            <person name="Carson D.A."/>
            <person name="De Buck J."/>
        </authorList>
    </citation>
    <scope>NUCLEOTIDE SEQUENCE [LARGE SCALE GENOMIC DNA]</scope>
    <source>
        <strain evidence="16 17">SNUC 993</strain>
    </source>
</reference>
<evidence type="ECO:0000256" key="12">
    <source>
        <dbReference type="ARBA" id="ARBA00047880"/>
    </source>
</evidence>
<evidence type="ECO:0000313" key="16">
    <source>
        <dbReference type="EMBL" id="PTH19862.1"/>
    </source>
</evidence>
<evidence type="ECO:0000256" key="6">
    <source>
        <dbReference type="ARBA" id="ARBA00022695"/>
    </source>
</evidence>
<evidence type="ECO:0000256" key="14">
    <source>
        <dbReference type="PIRNR" id="PIRNR004491"/>
    </source>
</evidence>
<dbReference type="SMART" id="SM00904">
    <property type="entry name" value="Flavokinase"/>
    <property type="match status" value="1"/>
</dbReference>
<dbReference type="NCBIfam" id="TIGR00083">
    <property type="entry name" value="ribF"/>
    <property type="match status" value="1"/>
</dbReference>
<dbReference type="EC" id="2.7.1.26" evidence="14"/>
<comment type="pathway">
    <text evidence="2 14">Cofactor biosynthesis; FMN biosynthesis; FMN from riboflavin (ATP route): step 1/1.</text>
</comment>
<accession>A0ABX5IHP7</accession>
<keyword evidence="4 14" id="KW-0288">FMN</keyword>
<keyword evidence="10 14" id="KW-0067">ATP-binding</keyword>
<dbReference type="Gene3D" id="3.40.50.620">
    <property type="entry name" value="HUPs"/>
    <property type="match status" value="1"/>
</dbReference>
<evidence type="ECO:0000256" key="11">
    <source>
        <dbReference type="ARBA" id="ARBA00023268"/>
    </source>
</evidence>
<keyword evidence="3 14" id="KW-0285">Flavoprotein</keyword>
<dbReference type="InterPro" id="IPR023468">
    <property type="entry name" value="Riboflavin_kinase"/>
</dbReference>
<dbReference type="InterPro" id="IPR014729">
    <property type="entry name" value="Rossmann-like_a/b/a_fold"/>
</dbReference>
<evidence type="ECO:0000256" key="2">
    <source>
        <dbReference type="ARBA" id="ARBA00005201"/>
    </source>
</evidence>
<feature type="domain" description="Riboflavin kinase" evidence="15">
    <location>
        <begin position="183"/>
        <end position="312"/>
    </location>
</feature>
<evidence type="ECO:0000256" key="5">
    <source>
        <dbReference type="ARBA" id="ARBA00022679"/>
    </source>
</evidence>
<dbReference type="SUPFAM" id="SSF52374">
    <property type="entry name" value="Nucleotidylyl transferase"/>
    <property type="match status" value="1"/>
</dbReference>
<dbReference type="InterPro" id="IPR023465">
    <property type="entry name" value="Riboflavin_kinase_dom_sf"/>
</dbReference>
<dbReference type="InterPro" id="IPR002606">
    <property type="entry name" value="Riboflavin_kinase_bac"/>
</dbReference>
<keyword evidence="17" id="KW-1185">Reference proteome</keyword>
<evidence type="ECO:0000259" key="15">
    <source>
        <dbReference type="SMART" id="SM00904"/>
    </source>
</evidence>
<dbReference type="PANTHER" id="PTHR22749">
    <property type="entry name" value="RIBOFLAVIN KINASE/FMN ADENYLYLTRANSFERASE"/>
    <property type="match status" value="1"/>
</dbReference>
<dbReference type="EMBL" id="PZDI01000001">
    <property type="protein sequence ID" value="PTH19862.1"/>
    <property type="molecule type" value="Genomic_DNA"/>
</dbReference>
<dbReference type="SUPFAM" id="SSF82114">
    <property type="entry name" value="Riboflavin kinase-like"/>
    <property type="match status" value="1"/>
</dbReference>
<evidence type="ECO:0000313" key="17">
    <source>
        <dbReference type="Proteomes" id="UP000242694"/>
    </source>
</evidence>
<keyword evidence="7 14" id="KW-0547">Nucleotide-binding</keyword>
<comment type="similarity">
    <text evidence="14">Belongs to the ribF family.</text>
</comment>
<evidence type="ECO:0000256" key="3">
    <source>
        <dbReference type="ARBA" id="ARBA00022630"/>
    </source>
</evidence>
<dbReference type="EC" id="2.7.7.2" evidence="14"/>
<dbReference type="CDD" id="cd02064">
    <property type="entry name" value="FAD_synthetase_N"/>
    <property type="match status" value="1"/>
</dbReference>
<dbReference type="PANTHER" id="PTHR22749:SF6">
    <property type="entry name" value="RIBOFLAVIN KINASE"/>
    <property type="match status" value="1"/>
</dbReference>
<evidence type="ECO:0000256" key="10">
    <source>
        <dbReference type="ARBA" id="ARBA00022840"/>
    </source>
</evidence>
<comment type="caution">
    <text evidence="16">The sequence shown here is derived from an EMBL/GenBank/DDBJ whole genome shotgun (WGS) entry which is preliminary data.</text>
</comment>
<evidence type="ECO:0000256" key="4">
    <source>
        <dbReference type="ARBA" id="ARBA00022643"/>
    </source>
</evidence>
<dbReference type="RefSeq" id="WP_107391733.1">
    <property type="nucleotide sequence ID" value="NZ_JAHCOE010000001.1"/>
</dbReference>
<name>A0ABX5IHP7_9STAP</name>
<dbReference type="PIRSF" id="PIRSF004491">
    <property type="entry name" value="FAD_Synth"/>
    <property type="match status" value="1"/>
</dbReference>
<evidence type="ECO:0000256" key="9">
    <source>
        <dbReference type="ARBA" id="ARBA00022827"/>
    </source>
</evidence>
<keyword evidence="6 14" id="KW-0548">Nucleotidyltransferase</keyword>
<comment type="catalytic activity">
    <reaction evidence="12 14">
        <text>riboflavin + ATP = FMN + ADP + H(+)</text>
        <dbReference type="Rhea" id="RHEA:14357"/>
        <dbReference type="ChEBI" id="CHEBI:15378"/>
        <dbReference type="ChEBI" id="CHEBI:30616"/>
        <dbReference type="ChEBI" id="CHEBI:57986"/>
        <dbReference type="ChEBI" id="CHEBI:58210"/>
        <dbReference type="ChEBI" id="CHEBI:456216"/>
        <dbReference type="EC" id="2.7.1.26"/>
    </reaction>
</comment>
<keyword evidence="9 14" id="KW-0274">FAD</keyword>
<evidence type="ECO:0000256" key="7">
    <source>
        <dbReference type="ARBA" id="ARBA00022741"/>
    </source>
</evidence>
<sequence>MKVIEVTHPISEDQYIKEDIAMAFGFFDGMHKGHHKVLEVLDERAAQANLKKAVMTFDPHPSVVLNPKLKRTDYLTPLPDKLDILEAHGIDYCIVINFSSKFADVSANAFIQDYIINNHVKEVVAGFDFTFGKFGKGNMLLLQDMDAFNTTIVNKQDLKSEKIATTEIRKALKDGDLKKVNESLGYRYRIKGTVVQGEKRGRTIGFPTANVQPTYDYVLPKKGVYAVSMTLGSHDKVYRGVANVGVKPTFHDPAKAQVVIEVNLFDFKENIYGERVTVYWHHYLRPEVKFDGIDALVEQMNKDKEEAKYLLSVDFNDDVSYNI</sequence>
<dbReference type="GO" id="GO:0016301">
    <property type="term" value="F:kinase activity"/>
    <property type="evidence" value="ECO:0007669"/>
    <property type="project" value="UniProtKB-KW"/>
</dbReference>
<comment type="catalytic activity">
    <reaction evidence="13 14">
        <text>FMN + ATP + H(+) = FAD + diphosphate</text>
        <dbReference type="Rhea" id="RHEA:17237"/>
        <dbReference type="ChEBI" id="CHEBI:15378"/>
        <dbReference type="ChEBI" id="CHEBI:30616"/>
        <dbReference type="ChEBI" id="CHEBI:33019"/>
        <dbReference type="ChEBI" id="CHEBI:57692"/>
        <dbReference type="ChEBI" id="CHEBI:58210"/>
        <dbReference type="EC" id="2.7.7.2"/>
    </reaction>
</comment>
<dbReference type="NCBIfam" id="NF004162">
    <property type="entry name" value="PRK05627.1-5"/>
    <property type="match status" value="1"/>
</dbReference>